<dbReference type="Gene3D" id="3.40.50.10190">
    <property type="entry name" value="BRCT domain"/>
    <property type="match status" value="1"/>
</dbReference>
<evidence type="ECO:0000259" key="1">
    <source>
        <dbReference type="PROSITE" id="PS50172"/>
    </source>
</evidence>
<organism evidence="2 3">
    <name type="scientific">Ceratodon purpureus</name>
    <name type="common">Fire moss</name>
    <name type="synonym">Dicranum purpureum</name>
    <dbReference type="NCBI Taxonomy" id="3225"/>
    <lineage>
        <taxon>Eukaryota</taxon>
        <taxon>Viridiplantae</taxon>
        <taxon>Streptophyta</taxon>
        <taxon>Embryophyta</taxon>
        <taxon>Bryophyta</taxon>
        <taxon>Bryophytina</taxon>
        <taxon>Bryopsida</taxon>
        <taxon>Dicranidae</taxon>
        <taxon>Pseudoditrichales</taxon>
        <taxon>Ditrichaceae</taxon>
        <taxon>Ceratodon</taxon>
    </lineage>
</organism>
<feature type="domain" description="BRCT" evidence="1">
    <location>
        <begin position="1"/>
        <end position="81"/>
    </location>
</feature>
<dbReference type="InterPro" id="IPR001357">
    <property type="entry name" value="BRCT_dom"/>
</dbReference>
<dbReference type="AlphaFoldDB" id="A0A8T0HW63"/>
<keyword evidence="3" id="KW-1185">Reference proteome</keyword>
<reference evidence="2" key="1">
    <citation type="submission" date="2020-06" db="EMBL/GenBank/DDBJ databases">
        <title>WGS assembly of Ceratodon purpureus strain R40.</title>
        <authorList>
            <person name="Carey S.B."/>
            <person name="Jenkins J."/>
            <person name="Shu S."/>
            <person name="Lovell J.T."/>
            <person name="Sreedasyam A."/>
            <person name="Maumus F."/>
            <person name="Tiley G.P."/>
            <person name="Fernandez-Pozo N."/>
            <person name="Barry K."/>
            <person name="Chen C."/>
            <person name="Wang M."/>
            <person name="Lipzen A."/>
            <person name="Daum C."/>
            <person name="Saski C.A."/>
            <person name="Payton A.C."/>
            <person name="Mcbreen J.C."/>
            <person name="Conrad R.E."/>
            <person name="Kollar L.M."/>
            <person name="Olsson S."/>
            <person name="Huttunen S."/>
            <person name="Landis J.B."/>
            <person name="Wickett N.J."/>
            <person name="Johnson M.G."/>
            <person name="Rensing S.A."/>
            <person name="Grimwood J."/>
            <person name="Schmutz J."/>
            <person name="Mcdaniel S.F."/>
        </authorList>
    </citation>
    <scope>NUCLEOTIDE SEQUENCE</scope>
    <source>
        <strain evidence="2">R40</strain>
    </source>
</reference>
<evidence type="ECO:0000313" key="3">
    <source>
        <dbReference type="Proteomes" id="UP000822688"/>
    </source>
</evidence>
<evidence type="ECO:0000313" key="2">
    <source>
        <dbReference type="EMBL" id="KAG0575027.1"/>
    </source>
</evidence>
<proteinExistence type="predicted"/>
<sequence length="81" mass="9024">LLGATEAENIFDKVTHIIVYHRDGQEIPQKNIIRSLGGQAEQDMVTFSQFLNPGGATINVVYHGWLVDCLQNGRILPIADY</sequence>
<dbReference type="EMBL" id="CM026426">
    <property type="protein sequence ID" value="KAG0575027.1"/>
    <property type="molecule type" value="Genomic_DNA"/>
</dbReference>
<protein>
    <recommendedName>
        <fullName evidence="1">BRCT domain-containing protein</fullName>
    </recommendedName>
</protein>
<dbReference type="SUPFAM" id="SSF52113">
    <property type="entry name" value="BRCT domain"/>
    <property type="match status" value="1"/>
</dbReference>
<accession>A0A8T0HW63</accession>
<name>A0A8T0HW63_CERPU</name>
<feature type="non-terminal residue" evidence="2">
    <location>
        <position position="1"/>
    </location>
</feature>
<feature type="non-terminal residue" evidence="2">
    <location>
        <position position="81"/>
    </location>
</feature>
<dbReference type="Proteomes" id="UP000822688">
    <property type="component" value="Chromosome V"/>
</dbReference>
<dbReference type="InterPro" id="IPR036420">
    <property type="entry name" value="BRCT_dom_sf"/>
</dbReference>
<dbReference type="PROSITE" id="PS50172">
    <property type="entry name" value="BRCT"/>
    <property type="match status" value="1"/>
</dbReference>
<gene>
    <name evidence="2" type="ORF">KC19_VG312100</name>
</gene>
<comment type="caution">
    <text evidence="2">The sequence shown here is derived from an EMBL/GenBank/DDBJ whole genome shotgun (WGS) entry which is preliminary data.</text>
</comment>